<evidence type="ECO:0000256" key="5">
    <source>
        <dbReference type="ARBA" id="ARBA00022527"/>
    </source>
</evidence>
<keyword evidence="13" id="KW-0175">Coiled coil</keyword>
<feature type="compositionally biased region" description="Gly residues" evidence="14">
    <location>
        <begin position="45"/>
        <end position="58"/>
    </location>
</feature>
<evidence type="ECO:0000256" key="4">
    <source>
        <dbReference type="ARBA" id="ARBA00022490"/>
    </source>
</evidence>
<keyword evidence="4" id="KW-0963">Cytoplasm</keyword>
<feature type="compositionally biased region" description="Polar residues" evidence="14">
    <location>
        <begin position="2148"/>
        <end position="2169"/>
    </location>
</feature>
<dbReference type="SUPFAM" id="SSF56112">
    <property type="entry name" value="Protein kinase-like (PK-like)"/>
    <property type="match status" value="1"/>
</dbReference>
<feature type="coiled-coil region" evidence="13">
    <location>
        <begin position="2075"/>
        <end position="2102"/>
    </location>
</feature>
<dbReference type="FunFam" id="3.10.20.90:FF:000007">
    <property type="entry name" value="Serine/threonine-protein kinase WNK1 isoform 1"/>
    <property type="match status" value="1"/>
</dbReference>
<feature type="compositionally biased region" description="Pro residues" evidence="14">
    <location>
        <begin position="10"/>
        <end position="24"/>
    </location>
</feature>
<dbReference type="FunFam" id="1.10.510.10:FF:000006">
    <property type="entry name" value="Serine/threonine-protein kinase WNK1 isoform 2"/>
    <property type="match status" value="1"/>
</dbReference>
<evidence type="ECO:0000256" key="10">
    <source>
        <dbReference type="ARBA" id="ARBA00022840"/>
    </source>
</evidence>
<feature type="region of interest" description="Disordered" evidence="14">
    <location>
        <begin position="679"/>
        <end position="793"/>
    </location>
</feature>
<feature type="compositionally biased region" description="Low complexity" evidence="14">
    <location>
        <begin position="1893"/>
        <end position="1906"/>
    </location>
</feature>
<evidence type="ECO:0000256" key="8">
    <source>
        <dbReference type="ARBA" id="ARBA00022741"/>
    </source>
</evidence>
<evidence type="ECO:0000256" key="6">
    <source>
        <dbReference type="ARBA" id="ARBA00022553"/>
    </source>
</evidence>
<comment type="cofactor">
    <cofactor evidence="1">
        <name>Mg(2+)</name>
        <dbReference type="ChEBI" id="CHEBI:18420"/>
    </cofactor>
</comment>
<feature type="compositionally biased region" description="Basic residues" evidence="14">
    <location>
        <begin position="1101"/>
        <end position="1122"/>
    </location>
</feature>
<dbReference type="EC" id="2.7.11.1" evidence="3"/>
<keyword evidence="6" id="KW-0597">Phosphoprotein</keyword>
<dbReference type="Pfam" id="PF00069">
    <property type="entry name" value="Pkinase"/>
    <property type="match status" value="1"/>
</dbReference>
<feature type="compositionally biased region" description="Low complexity" evidence="14">
    <location>
        <begin position="1439"/>
        <end position="1451"/>
    </location>
</feature>
<dbReference type="GO" id="GO:0005737">
    <property type="term" value="C:cytoplasm"/>
    <property type="evidence" value="ECO:0007669"/>
    <property type="project" value="UniProtKB-SubCell"/>
</dbReference>
<feature type="compositionally biased region" description="Low complexity" evidence="14">
    <location>
        <begin position="2137"/>
        <end position="2147"/>
    </location>
</feature>
<dbReference type="InterPro" id="IPR050588">
    <property type="entry name" value="WNK_Ser-Thr_kinase"/>
</dbReference>
<evidence type="ECO:0000256" key="2">
    <source>
        <dbReference type="ARBA" id="ARBA00004496"/>
    </source>
</evidence>
<feature type="region of interest" description="Disordered" evidence="14">
    <location>
        <begin position="2114"/>
        <end position="2196"/>
    </location>
</feature>
<dbReference type="GO" id="GO:0004674">
    <property type="term" value="F:protein serine/threonine kinase activity"/>
    <property type="evidence" value="ECO:0007669"/>
    <property type="project" value="UniProtKB-KW"/>
</dbReference>
<evidence type="ECO:0000256" key="3">
    <source>
        <dbReference type="ARBA" id="ARBA00012513"/>
    </source>
</evidence>
<feature type="region of interest" description="Disordered" evidence="14">
    <location>
        <begin position="1039"/>
        <end position="1122"/>
    </location>
</feature>
<feature type="compositionally biased region" description="Polar residues" evidence="14">
    <location>
        <begin position="1830"/>
        <end position="1842"/>
    </location>
</feature>
<dbReference type="InterPro" id="IPR000719">
    <property type="entry name" value="Prot_kinase_dom"/>
</dbReference>
<evidence type="ECO:0000256" key="13">
    <source>
        <dbReference type="SAM" id="Coils"/>
    </source>
</evidence>
<feature type="non-terminal residue" evidence="16">
    <location>
        <position position="2428"/>
    </location>
</feature>
<name>A0A7K7YKQ7_THRLU</name>
<gene>
    <name evidence="16" type="primary">Wnk1</name>
    <name evidence="16" type="ORF">THRLUD_R02263</name>
</gene>
<reference evidence="16 17" key="1">
    <citation type="submission" date="2019-09" db="EMBL/GenBank/DDBJ databases">
        <title>Bird 10,000 Genomes (B10K) Project - Family phase.</title>
        <authorList>
            <person name="Zhang G."/>
        </authorList>
    </citation>
    <scope>NUCLEOTIDE SEQUENCE [LARGE SCALE GENOMIC DNA]</scope>
    <source>
        <strain evidence="16">B10K-DU-001-68</strain>
        <tissue evidence="16">Muscle</tissue>
    </source>
</reference>
<dbReference type="FunFam" id="3.30.200.20:FF:000494">
    <property type="entry name" value="serine/threonine-protein kinase WNK2 isoform X2"/>
    <property type="match status" value="1"/>
</dbReference>
<feature type="compositionally biased region" description="Polar residues" evidence="14">
    <location>
        <begin position="606"/>
        <end position="619"/>
    </location>
</feature>
<accession>A0A7K7YKQ7</accession>
<evidence type="ECO:0000256" key="9">
    <source>
        <dbReference type="ARBA" id="ARBA00022777"/>
    </source>
</evidence>
<feature type="compositionally biased region" description="Low complexity" evidence="14">
    <location>
        <begin position="589"/>
        <end position="605"/>
    </location>
</feature>
<feature type="region of interest" description="Disordered" evidence="14">
    <location>
        <begin position="1811"/>
        <end position="1847"/>
    </location>
</feature>
<dbReference type="EMBL" id="VZTB01009908">
    <property type="protein sequence ID" value="NXA78423.1"/>
    <property type="molecule type" value="Genomic_DNA"/>
</dbReference>
<feature type="region of interest" description="Disordered" evidence="14">
    <location>
        <begin position="1"/>
        <end position="86"/>
    </location>
</feature>
<feature type="region of interest" description="Disordered" evidence="14">
    <location>
        <begin position="1883"/>
        <end position="1916"/>
    </location>
</feature>
<evidence type="ECO:0000259" key="15">
    <source>
        <dbReference type="PROSITE" id="PS50011"/>
    </source>
</evidence>
<evidence type="ECO:0000256" key="1">
    <source>
        <dbReference type="ARBA" id="ARBA00001946"/>
    </source>
</evidence>
<feature type="region of interest" description="Disordered" evidence="14">
    <location>
        <begin position="1992"/>
        <end position="2019"/>
    </location>
</feature>
<keyword evidence="7" id="KW-0808">Transferase</keyword>
<dbReference type="Gene3D" id="3.10.20.90">
    <property type="entry name" value="Phosphatidylinositol 3-kinase Catalytic Subunit, Chain A, domain 1"/>
    <property type="match status" value="2"/>
</dbReference>
<organism evidence="16 17">
    <name type="scientific">Thryothorus ludovicianus</name>
    <name type="common">Carolina wren</name>
    <name type="synonym">Sylvia ludoviciana</name>
    <dbReference type="NCBI Taxonomy" id="74200"/>
    <lineage>
        <taxon>Eukaryota</taxon>
        <taxon>Metazoa</taxon>
        <taxon>Chordata</taxon>
        <taxon>Craniata</taxon>
        <taxon>Vertebrata</taxon>
        <taxon>Euteleostomi</taxon>
        <taxon>Archelosauria</taxon>
        <taxon>Archosauria</taxon>
        <taxon>Dinosauria</taxon>
        <taxon>Saurischia</taxon>
        <taxon>Theropoda</taxon>
        <taxon>Coelurosauria</taxon>
        <taxon>Aves</taxon>
        <taxon>Neognathae</taxon>
        <taxon>Neoaves</taxon>
        <taxon>Telluraves</taxon>
        <taxon>Australaves</taxon>
        <taxon>Passeriformes</taxon>
        <taxon>Certhiidae</taxon>
        <taxon>Troglodytinae</taxon>
        <taxon>Thryothorus</taxon>
    </lineage>
</organism>
<keyword evidence="10" id="KW-0067">ATP-binding</keyword>
<protein>
    <recommendedName>
        <fullName evidence="3">non-specific serine/threonine protein kinase</fullName>
        <ecNumber evidence="3">2.7.11.1</ecNumber>
    </recommendedName>
</protein>
<dbReference type="Gene3D" id="1.10.510.10">
    <property type="entry name" value="Transferase(Phosphotransferase) domain 1"/>
    <property type="match status" value="1"/>
</dbReference>
<evidence type="ECO:0000313" key="17">
    <source>
        <dbReference type="Proteomes" id="UP000558509"/>
    </source>
</evidence>
<keyword evidence="5" id="KW-0723">Serine/threonine-protein kinase</keyword>
<dbReference type="Pfam" id="PF12202">
    <property type="entry name" value="OSR1_C"/>
    <property type="match status" value="1"/>
</dbReference>
<dbReference type="InterPro" id="IPR056865">
    <property type="entry name" value="CCTL2_WNK"/>
</dbReference>
<dbReference type="PROSITE" id="PS50011">
    <property type="entry name" value="PROTEIN_KINASE_DOM"/>
    <property type="match status" value="1"/>
</dbReference>
<comment type="catalytic activity">
    <reaction evidence="12">
        <text>L-seryl-[protein] + ATP = O-phospho-L-seryl-[protein] + ADP + H(+)</text>
        <dbReference type="Rhea" id="RHEA:17989"/>
        <dbReference type="Rhea" id="RHEA-COMP:9863"/>
        <dbReference type="Rhea" id="RHEA-COMP:11604"/>
        <dbReference type="ChEBI" id="CHEBI:15378"/>
        <dbReference type="ChEBI" id="CHEBI:29999"/>
        <dbReference type="ChEBI" id="CHEBI:30616"/>
        <dbReference type="ChEBI" id="CHEBI:83421"/>
        <dbReference type="ChEBI" id="CHEBI:456216"/>
        <dbReference type="EC" id="2.7.11.1"/>
    </reaction>
</comment>
<dbReference type="SMART" id="SM00220">
    <property type="entry name" value="S_TKc"/>
    <property type="match status" value="1"/>
</dbReference>
<feature type="non-terminal residue" evidence="16">
    <location>
        <position position="1"/>
    </location>
</feature>
<evidence type="ECO:0000256" key="14">
    <source>
        <dbReference type="SAM" id="MobiDB-lite"/>
    </source>
</evidence>
<dbReference type="Pfam" id="PF24889">
    <property type="entry name" value="CCTL2_WNK"/>
    <property type="match status" value="1"/>
</dbReference>
<feature type="compositionally biased region" description="Low complexity" evidence="14">
    <location>
        <begin position="1813"/>
        <end position="1829"/>
    </location>
</feature>
<proteinExistence type="predicted"/>
<feature type="compositionally biased region" description="Low complexity" evidence="14">
    <location>
        <begin position="102"/>
        <end position="120"/>
    </location>
</feature>
<keyword evidence="8" id="KW-0547">Nucleotide-binding</keyword>
<keyword evidence="17" id="KW-1185">Reference proteome</keyword>
<dbReference type="FunFam" id="3.10.20.90:FF:000012">
    <property type="entry name" value="Serine/threonine-protein kinase WNK1 isoform 2"/>
    <property type="match status" value="1"/>
</dbReference>
<feature type="compositionally biased region" description="Low complexity" evidence="14">
    <location>
        <begin position="702"/>
        <end position="781"/>
    </location>
</feature>
<evidence type="ECO:0000313" key="16">
    <source>
        <dbReference type="EMBL" id="NXA78423.1"/>
    </source>
</evidence>
<sequence>MSGDAAGSGPPSPRFLVPPPPPPKNGSSSDSSVGDKLGAAEHGTSGAGGAGGGPGNGGRSEEYRRRRHTMDKDSRGAAATEHRFFRRSVICDSNATALELPSLQPAAPSAPVSGGSAAPSVFPPEGAGRTPYAPVTVSETDSRPPPPAPLPAEGQAAEEPPAAKDAAPLLPKEEEEGDEATALPPTSAAGSLSAASREFEERRTQQEDIEELETKAVGISPDGRFLKFDIEIGRGSFKTVYKGLDTETTVEVAWCELQDRKLSKSERQRFKEEAGMLKGLQHPNIVRFYDSWESTVKGKKCIVLVTELMTSGTLKTYLKRFKVMKIKVLRSWCRQILKGLQFLHTRTPPIIHRDLKCDNIFITGPTGSVKIGDLGLATLKRASFAKSVIGTPEFMAPEMYEEKYDESVDVYAFGMCMLEMATSEYPYSECQNAAQIYRRVTSGVKPASFDKVAIPEVKEIIEGCIRQNKGERYAIKDLLNHAFFQEETGVRVELAEEDDGEKIAIKLWLRIEDIKKLKGKYKDNEAIEFSFDLERDVPEDVAQEMVESGYVCEGDHKTMAKAIKDRVSLIKRKREQRQSVQEEQENILQEEGSQKQQLEQQQPSSTSHAGSKHPQSVTGTAPVPTASASVSTQVEPEEPEADQHQQLQFQQPSISVLSDGTVDSGQGSSVYTESVSSQQTVSYGSQHEQSVSSTGVQGYPASVGQVQSQQHGGYQPPAGTQVQGQPASSSASVPSQPTQHTQQSAQQPASSQQPGQYQLQQPSVSASTTPAQTVSQTQTSQVMPMPQAAAGTQLPVSQPVSIIQGEPQLPVAASSLPQPSVAPSVPIGSHFLPMGQALPTSVVPQFPVSQLPVAAPHVTVAQPGFQSLPISMAAGINQPLLTLATSAAAAAVPVGPSVVPSQLPTLMQPVTQLPSQVLLQPAVQAVGLPVSIGQAAEASLPAGDALYQGFPSRLTPQYPGDSNAAPSSAVASASIPSAVLSPPLPTDAMAQSGYLAPVVQPYGEQNVLVSMGSLGGQVQVAQPPVSLAQQASSASSQQAVVEGTQGVSQTASSETLPVTQPAQSTPLASSMDSAHSDVASGLSDGNENVPASSGRHEGRTTKRHMRRSVRSRSRHEKTSRPKLRILNVSNKGDRVVECQLETHNRKMVTFKFDLDGDNPEEIATIMVQNEFILATERDSFVEQVREIIEKADEMLSEDASVEPEGDQGLESMRTKDDGFFPGSQKLEFKQPDPTSSMPQRIGLPSSSFTQVVHSAGRRFIVSPVPESRLKEQGFFTSAVVGGNETSDMVAASPVHGPGMNLSHSASSLSLQQAFSEMGHAQMTEGPSTAPPVFNQTVPPFPPALSTMAGSGATPASVATSSVSVSSSTGVSLPGSVTLPSENATVGVAPSTSVPSSISPPPASQSGQQSTGVASSVSTSASFSLSATSQPAQPVTADVAPSISTPSSSALPSAQLPGVTALGAAAPAVTSQSAPQIASSMAAPQASVAPSLAQNVALQLPQLSSSGSVSSLAETTVVSAPQSLPESGHSLDKPHPCNAAGLSLPISAPLSSSIASSICGSVSQPVIHPLLVPSGITSTPVLPQISGATPMLPQVPLPGVLPQPVTNLPAVQQTLIHSQPQPAPLPNQPHVHCLEADADAQCKAPGIDDIKTLEEKLRSLFSEHGNVGAVHPSVSLETSLVMETTVVPGIPTTAVAPTKPLTSISTCIPPSSLPLGPTGLPVLTPVATPGQVVTPVSYISASSSVATAAVKPGASPSKPPLSRVPVLPVGSDLPAGTPSSEQLPPFPGPSLTQSQQPLEDLDAQLRRTLSPETVPVTSAPACSVPSVASTTVTGPVSTATQSLKDGDAESSAGAAAAGASVLKMGRFQVSVAVDDVLKEGDKAETKPVQFETTSSDSSSLSGSSPESTLVKQAESRKSGAVAATSLDVVDGIPEAAPGLPDAAQATKVGRFQVTTTTDQVGHLSLPKAGDEVSCAEREPATLPLSVGLEQVASSAAAPKKELESRQSPHMNGPSSDPEAAFLSGMAKDLDDGSGSPDSVQHLGSKISLPVQSLSNSFNSSYMSSDNESDIEDEDLKLELRRLREKHLKEIQELQSRQKQEIESLYMKLGKAPPAVIIPPAAPFSGRRRRPTKGKSSKSSRSSSQGHKSPQLSGNLSAQSAPSVLPPQQTLHPPGSVPETGQNHLLQPLKPSPSSENLYSAFTSDGALSVPSLSAPGQGCAKFNCASERVTFKPGGRRTRFLSTPCLALWKMVKKVCPCNQLCRTSSTNTVGAAVNSQAPQSQPTAIASSRKGTFTDDLHKLVDNWARDAMNLSGKKVGKGHSSYEGPGMARKFSAPGQLCISMTSSLGATPIPAASATSLGPFSKAMCPPQQYGYPAASFPPPWSGPGGPAQPQLGQFQPVGATSLQSFNISNLQKSVSNPPGSNLRTT</sequence>
<feature type="compositionally biased region" description="Low complexity" evidence="14">
    <location>
        <begin position="1348"/>
        <end position="1377"/>
    </location>
</feature>
<evidence type="ECO:0000256" key="12">
    <source>
        <dbReference type="ARBA" id="ARBA00048679"/>
    </source>
</evidence>
<feature type="region of interest" description="Disordered" evidence="14">
    <location>
        <begin position="102"/>
        <end position="211"/>
    </location>
</feature>
<comment type="subcellular location">
    <subcellularLocation>
        <location evidence="2">Cytoplasm</location>
    </subcellularLocation>
</comment>
<feature type="domain" description="Protein kinase" evidence="15">
    <location>
        <begin position="226"/>
        <end position="484"/>
    </location>
</feature>
<feature type="region of interest" description="Disordered" evidence="14">
    <location>
        <begin position="2377"/>
        <end position="2400"/>
    </location>
</feature>
<feature type="region of interest" description="Disordered" evidence="14">
    <location>
        <begin position="1749"/>
        <end position="1793"/>
    </location>
</feature>
<feature type="compositionally biased region" description="Low complexity" evidence="14">
    <location>
        <begin position="1403"/>
        <end position="1429"/>
    </location>
</feature>
<dbReference type="Gene3D" id="3.30.200.20">
    <property type="entry name" value="Phosphorylase Kinase, domain 1"/>
    <property type="match status" value="1"/>
</dbReference>
<dbReference type="InterPro" id="IPR024678">
    <property type="entry name" value="Kinase_OSR1/WNK_CCT"/>
</dbReference>
<feature type="compositionally biased region" description="Low complexity" evidence="14">
    <location>
        <begin position="151"/>
        <end position="170"/>
    </location>
</feature>
<dbReference type="CDD" id="cd14030">
    <property type="entry name" value="STKc_WNK1"/>
    <property type="match status" value="1"/>
</dbReference>
<dbReference type="Proteomes" id="UP000558509">
    <property type="component" value="Unassembled WGS sequence"/>
</dbReference>
<feature type="compositionally biased region" description="Basic and acidic residues" evidence="14">
    <location>
        <begin position="197"/>
        <end position="206"/>
    </location>
</feature>
<comment type="caution">
    <text evidence="16">The sequence shown here is derived from an EMBL/GenBank/DDBJ whole genome shotgun (WGS) entry which is preliminary data.</text>
</comment>
<evidence type="ECO:0000256" key="7">
    <source>
        <dbReference type="ARBA" id="ARBA00022679"/>
    </source>
</evidence>
<feature type="compositionally biased region" description="Basic and acidic residues" evidence="14">
    <location>
        <begin position="59"/>
        <end position="83"/>
    </location>
</feature>
<feature type="compositionally biased region" description="Low complexity" evidence="14">
    <location>
        <begin position="1387"/>
        <end position="1396"/>
    </location>
</feature>
<dbReference type="PANTHER" id="PTHR13902">
    <property type="entry name" value="SERINE/THREONINE-PROTEIN KINASE WNK WITH NO LYSINE -RELATED"/>
    <property type="match status" value="1"/>
</dbReference>
<dbReference type="PROSITE" id="PS00108">
    <property type="entry name" value="PROTEIN_KINASE_ST"/>
    <property type="match status" value="1"/>
</dbReference>
<feature type="compositionally biased region" description="Polar residues" evidence="14">
    <location>
        <begin position="1045"/>
        <end position="1073"/>
    </location>
</feature>
<feature type="compositionally biased region" description="Basic residues" evidence="14">
    <location>
        <begin position="2124"/>
        <end position="2136"/>
    </location>
</feature>
<feature type="region of interest" description="Disordered" evidence="14">
    <location>
        <begin position="1319"/>
        <end position="1451"/>
    </location>
</feature>
<keyword evidence="9 16" id="KW-0418">Kinase</keyword>
<feature type="compositionally biased region" description="Low complexity" evidence="14">
    <location>
        <begin position="2390"/>
        <end position="2399"/>
    </location>
</feature>
<dbReference type="InterPro" id="IPR011009">
    <property type="entry name" value="Kinase-like_dom_sf"/>
</dbReference>
<dbReference type="InterPro" id="IPR008271">
    <property type="entry name" value="Ser/Thr_kinase_AS"/>
</dbReference>
<comment type="catalytic activity">
    <reaction evidence="11">
        <text>L-threonyl-[protein] + ATP = O-phospho-L-threonyl-[protein] + ADP + H(+)</text>
        <dbReference type="Rhea" id="RHEA:46608"/>
        <dbReference type="Rhea" id="RHEA-COMP:11060"/>
        <dbReference type="Rhea" id="RHEA-COMP:11605"/>
        <dbReference type="ChEBI" id="CHEBI:15378"/>
        <dbReference type="ChEBI" id="CHEBI:30013"/>
        <dbReference type="ChEBI" id="CHEBI:30616"/>
        <dbReference type="ChEBI" id="CHEBI:61977"/>
        <dbReference type="ChEBI" id="CHEBI:456216"/>
        <dbReference type="EC" id="2.7.11.1"/>
    </reaction>
</comment>
<feature type="compositionally biased region" description="Polar residues" evidence="14">
    <location>
        <begin position="679"/>
        <end position="696"/>
    </location>
</feature>
<evidence type="ECO:0000256" key="11">
    <source>
        <dbReference type="ARBA" id="ARBA00047899"/>
    </source>
</evidence>
<dbReference type="GO" id="GO:0005524">
    <property type="term" value="F:ATP binding"/>
    <property type="evidence" value="ECO:0007669"/>
    <property type="project" value="UniProtKB-KW"/>
</dbReference>
<feature type="region of interest" description="Disordered" evidence="14">
    <location>
        <begin position="575"/>
        <end position="648"/>
    </location>
</feature>